<protein>
    <recommendedName>
        <fullName evidence="4">Alanine racemase</fullName>
        <ecNumber evidence="4">5.1.1.1</ecNumber>
    </recommendedName>
</protein>
<dbReference type="HAMAP" id="MF_01201">
    <property type="entry name" value="Ala_racemase"/>
    <property type="match status" value="1"/>
</dbReference>
<dbReference type="InterPro" id="IPR013221">
    <property type="entry name" value="Mur_ligase_cen"/>
</dbReference>
<dbReference type="PANTHER" id="PTHR30511:SF0">
    <property type="entry name" value="ALANINE RACEMASE, CATABOLIC-RELATED"/>
    <property type="match status" value="1"/>
</dbReference>
<proteinExistence type="inferred from homology"/>
<dbReference type="Pfam" id="PF00842">
    <property type="entry name" value="Ala_racemase_C"/>
    <property type="match status" value="1"/>
</dbReference>
<dbReference type="CDD" id="cd00430">
    <property type="entry name" value="PLPDE_III_AR"/>
    <property type="match status" value="1"/>
</dbReference>
<dbReference type="SMART" id="SM01005">
    <property type="entry name" value="Ala_racemase_C"/>
    <property type="match status" value="1"/>
</dbReference>
<gene>
    <name evidence="6" type="ORF">GWC95_16830</name>
</gene>
<feature type="active site" description="Proton acceptor; specific for D-alanine" evidence="4">
    <location>
        <position position="497"/>
    </location>
</feature>
<organism evidence="6 7">
    <name type="scientific">Sediminibacterium roseum</name>
    <dbReference type="NCBI Taxonomy" id="1978412"/>
    <lineage>
        <taxon>Bacteria</taxon>
        <taxon>Pseudomonadati</taxon>
        <taxon>Bacteroidota</taxon>
        <taxon>Chitinophagia</taxon>
        <taxon>Chitinophagales</taxon>
        <taxon>Chitinophagaceae</taxon>
        <taxon>Sediminibacterium</taxon>
    </lineage>
</organism>
<dbReference type="SUPFAM" id="SSF53623">
    <property type="entry name" value="MurD-like peptide ligases, catalytic domain"/>
    <property type="match status" value="1"/>
</dbReference>
<dbReference type="NCBIfam" id="TIGR00492">
    <property type="entry name" value="alr"/>
    <property type="match status" value="1"/>
</dbReference>
<dbReference type="InterPro" id="IPR000713">
    <property type="entry name" value="Mur_ligase_N"/>
</dbReference>
<comment type="similarity">
    <text evidence="4">Belongs to the alanine racemase family.</text>
</comment>
<feature type="modified residue" description="N6-(pyridoxal phosphate)lysine" evidence="4">
    <location>
        <position position="497"/>
    </location>
</feature>
<sequence>MAYTIQDIATITRAHATIACDATIEHLLIDSRKIVFPTTSLFFAISGPRRDGHQFIKEVYERGVRNFVVNKAFNGNAYPGANFLEVPDVVAALQDLAAHHRSQFNIPVIGITGSNGKTIVKEWLNQLLQKDFSIVRSPRSYNSQLGVPLSVWQMNAHHTLGIFEAGISTTGEMKHLAQVIQPTTGVLTNIGDAHSEGFESEHAKAVEKALLFANAATVVFGKESLHRFLSPEAADKALFPNTKHFFSWSREQDADLKILSEVKHEGQTIITAECNGNDTTITVPFTDRISIDNAITCWCVLLQLNYPEAIIRDRMQMLEPVEMRMQLKKAINNSYLLNDSYSNDLSSLDLAIDYLQQQAGKEKTTLILSDILQSGQYEEALYRDIAAQLAVRGIRRLIGIGPAISQHRELFTGIEALQTSFYHSTNDFLQHAGTQQFKDEYILLKGARIFEFERISAWLEQKVHQTVMEINLSAMIHNLKEYQKHLNPATRLMAMVKAFSYGSGSAEVARVLQFHKVEYLAVAYADEGVELRKAGISLPVMVMNADSATFDTLVTYGLEPEIYSFPIYHAFDQYLKQQGIQQFPVHIKFNTGMNRLGFEVAEARALGMAIRKDHTMAVKTVFSHLVASEDAMHDGFTEQQALLFNEACKDMEASLGYSFTRHIANSAAIFRWPQFQYDMVRLGIGLYGVDSADGNGLSLQTVATLKSTIAQLRNIKAGDTVGYGRKGVVLRNSTIATVRIGYADGFGRAFGNGKGCMYVKGTLAPVIGNVCMDMTMIDVTGIADVKEGDEVEIFGKHLPVWEVAKRAGTISYEIMTGISQRVKRVYTEE</sequence>
<evidence type="ECO:0000313" key="7">
    <source>
        <dbReference type="Proteomes" id="UP000753802"/>
    </source>
</evidence>
<dbReference type="NCBIfam" id="NF008897">
    <property type="entry name" value="PRK11930.1"/>
    <property type="match status" value="1"/>
</dbReference>
<evidence type="ECO:0000256" key="4">
    <source>
        <dbReference type="HAMAP-Rule" id="MF_01201"/>
    </source>
</evidence>
<dbReference type="Gene3D" id="3.20.20.10">
    <property type="entry name" value="Alanine racemase"/>
    <property type="match status" value="1"/>
</dbReference>
<dbReference type="InterPro" id="IPR000821">
    <property type="entry name" value="Ala_racemase"/>
</dbReference>
<dbReference type="SUPFAM" id="SSF53244">
    <property type="entry name" value="MurD-like peptide ligases, peptide-binding domain"/>
    <property type="match status" value="1"/>
</dbReference>
<feature type="binding site" evidence="4">
    <location>
        <position position="772"/>
    </location>
    <ligand>
        <name>substrate</name>
    </ligand>
</feature>
<comment type="cofactor">
    <cofactor evidence="1 4">
        <name>pyridoxal 5'-phosphate</name>
        <dbReference type="ChEBI" id="CHEBI:597326"/>
    </cofactor>
</comment>
<keyword evidence="2 4" id="KW-0663">Pyridoxal phosphate</keyword>
<comment type="caution">
    <text evidence="6">The sequence shown here is derived from an EMBL/GenBank/DDBJ whole genome shotgun (WGS) entry which is preliminary data.</text>
</comment>
<reference evidence="6 7" key="1">
    <citation type="submission" date="2020-01" db="EMBL/GenBank/DDBJ databases">
        <title>Genome analysis.</title>
        <authorList>
            <person name="Wu S."/>
            <person name="Wang G."/>
        </authorList>
    </citation>
    <scope>NUCLEOTIDE SEQUENCE [LARGE SCALE GENOMIC DNA]</scope>
    <source>
        <strain evidence="6 7">SYL130</strain>
    </source>
</reference>
<dbReference type="EMBL" id="JAACJS010000015">
    <property type="protein sequence ID" value="NCI51597.1"/>
    <property type="molecule type" value="Genomic_DNA"/>
</dbReference>
<feature type="binding site" evidence="4">
    <location>
        <position position="595"/>
    </location>
    <ligand>
        <name>substrate</name>
    </ligand>
</feature>
<dbReference type="RefSeq" id="WP_161819876.1">
    <property type="nucleotide sequence ID" value="NZ_JAACJS010000015.1"/>
</dbReference>
<dbReference type="Gene3D" id="3.90.190.20">
    <property type="entry name" value="Mur ligase, C-terminal domain"/>
    <property type="match status" value="1"/>
</dbReference>
<keyword evidence="7" id="KW-1185">Reference proteome</keyword>
<dbReference type="InterPro" id="IPR035911">
    <property type="entry name" value="MurE/MurF_N"/>
</dbReference>
<keyword evidence="3 4" id="KW-0413">Isomerase</keyword>
<dbReference type="Gene3D" id="2.40.37.10">
    <property type="entry name" value="Lyase, Ornithine Decarboxylase, Chain A, domain 1"/>
    <property type="match status" value="1"/>
</dbReference>
<accession>A0ABX0A0X4</accession>
<dbReference type="SUPFAM" id="SSF63418">
    <property type="entry name" value="MurE/MurF N-terminal domain"/>
    <property type="match status" value="1"/>
</dbReference>
<dbReference type="Pfam" id="PF01168">
    <property type="entry name" value="Ala_racemase_N"/>
    <property type="match status" value="1"/>
</dbReference>
<dbReference type="SUPFAM" id="SSF50621">
    <property type="entry name" value="Alanine racemase C-terminal domain-like"/>
    <property type="match status" value="1"/>
</dbReference>
<feature type="active site" description="Proton acceptor; specific for L-alanine" evidence="4">
    <location>
        <position position="723"/>
    </location>
</feature>
<dbReference type="GO" id="GO:0016874">
    <property type="term" value="F:ligase activity"/>
    <property type="evidence" value="ECO:0007669"/>
    <property type="project" value="UniProtKB-KW"/>
</dbReference>
<dbReference type="InterPro" id="IPR001608">
    <property type="entry name" value="Ala_racemase_N"/>
</dbReference>
<evidence type="ECO:0000259" key="5">
    <source>
        <dbReference type="SMART" id="SM01005"/>
    </source>
</evidence>
<dbReference type="Gene3D" id="3.40.1190.10">
    <property type="entry name" value="Mur-like, catalytic domain"/>
    <property type="match status" value="1"/>
</dbReference>
<dbReference type="Proteomes" id="UP000753802">
    <property type="component" value="Unassembled WGS sequence"/>
</dbReference>
<feature type="domain" description="Alanine racemase C-terminal" evidence="5">
    <location>
        <begin position="702"/>
        <end position="827"/>
    </location>
</feature>
<dbReference type="Pfam" id="PF08245">
    <property type="entry name" value="Mur_ligase_M"/>
    <property type="match status" value="1"/>
</dbReference>
<dbReference type="Gene3D" id="3.40.1390.10">
    <property type="entry name" value="MurE/MurF, N-terminal domain"/>
    <property type="match status" value="1"/>
</dbReference>
<comment type="function">
    <text evidence="4">Catalyzes the interconversion of L-alanine and D-alanine. May also act on other amino acids.</text>
</comment>
<dbReference type="InterPro" id="IPR029066">
    <property type="entry name" value="PLP-binding_barrel"/>
</dbReference>
<dbReference type="SUPFAM" id="SSF51419">
    <property type="entry name" value="PLP-binding barrel"/>
    <property type="match status" value="1"/>
</dbReference>
<evidence type="ECO:0000256" key="2">
    <source>
        <dbReference type="ARBA" id="ARBA00022898"/>
    </source>
</evidence>
<dbReference type="InterPro" id="IPR011079">
    <property type="entry name" value="Ala_racemase_C"/>
</dbReference>
<dbReference type="PANTHER" id="PTHR30511">
    <property type="entry name" value="ALANINE RACEMASE"/>
    <property type="match status" value="1"/>
</dbReference>
<dbReference type="PRINTS" id="PR00992">
    <property type="entry name" value="ALARACEMASE"/>
</dbReference>
<dbReference type="InterPro" id="IPR009006">
    <property type="entry name" value="Ala_racemase/Decarboxylase_C"/>
</dbReference>
<evidence type="ECO:0000313" key="6">
    <source>
        <dbReference type="EMBL" id="NCI51597.1"/>
    </source>
</evidence>
<keyword evidence="6" id="KW-0436">Ligase</keyword>
<dbReference type="InterPro" id="IPR036565">
    <property type="entry name" value="Mur-like_cat_sf"/>
</dbReference>
<dbReference type="Pfam" id="PF01225">
    <property type="entry name" value="Mur_ligase"/>
    <property type="match status" value="1"/>
</dbReference>
<evidence type="ECO:0000256" key="3">
    <source>
        <dbReference type="ARBA" id="ARBA00023235"/>
    </source>
</evidence>
<comment type="catalytic activity">
    <reaction evidence="4">
        <text>L-alanine = D-alanine</text>
        <dbReference type="Rhea" id="RHEA:20249"/>
        <dbReference type="ChEBI" id="CHEBI:57416"/>
        <dbReference type="ChEBI" id="CHEBI:57972"/>
        <dbReference type="EC" id="5.1.1.1"/>
    </reaction>
</comment>
<comment type="pathway">
    <text evidence="4">Amino-acid biosynthesis; D-alanine biosynthesis; D-alanine from L-alanine: step 1/1.</text>
</comment>
<dbReference type="InterPro" id="IPR036615">
    <property type="entry name" value="Mur_ligase_C_dom_sf"/>
</dbReference>
<evidence type="ECO:0000256" key="1">
    <source>
        <dbReference type="ARBA" id="ARBA00001933"/>
    </source>
</evidence>
<dbReference type="EC" id="5.1.1.1" evidence="4"/>
<name>A0ABX0A0X4_9BACT</name>